<dbReference type="AlphaFoldDB" id="A0A4S8MAD4"/>
<protein>
    <recommendedName>
        <fullName evidence="4">HAT C-terminal dimerisation domain-containing protein</fullName>
    </recommendedName>
</protein>
<accession>A0A4S8MAD4</accession>
<feature type="compositionally biased region" description="Acidic residues" evidence="1">
    <location>
        <begin position="152"/>
        <end position="165"/>
    </location>
</feature>
<gene>
    <name evidence="2" type="ORF">K435DRAFT_795025</name>
</gene>
<keyword evidence="3" id="KW-1185">Reference proteome</keyword>
<evidence type="ECO:0008006" key="4">
    <source>
        <dbReference type="Google" id="ProtNLM"/>
    </source>
</evidence>
<evidence type="ECO:0000313" key="3">
    <source>
        <dbReference type="Proteomes" id="UP000297245"/>
    </source>
</evidence>
<proteinExistence type="predicted"/>
<feature type="region of interest" description="Disordered" evidence="1">
    <location>
        <begin position="144"/>
        <end position="165"/>
    </location>
</feature>
<evidence type="ECO:0000256" key="1">
    <source>
        <dbReference type="SAM" id="MobiDB-lite"/>
    </source>
</evidence>
<feature type="non-terminal residue" evidence="2">
    <location>
        <position position="1"/>
    </location>
</feature>
<evidence type="ECO:0000313" key="2">
    <source>
        <dbReference type="EMBL" id="THU99397.1"/>
    </source>
</evidence>
<sequence length="165" mass="18873">YLTQSAVWPQLLHPRYKLSYFRQANWPQEWEKAALQFIHENWEQYYVPLIQTPAMSKKTSGLILDSDDDDSFSDVKNFGRSTFTDVLEAYLNEPTINNDPIKFWTSHLDPSGAGVSARGALARMGLDFCSTPDDVVWRFREKSSHQGNYGDNGDDEDNVEAIDSD</sequence>
<dbReference type="OrthoDB" id="1715602at2759"/>
<name>A0A4S8MAD4_DENBC</name>
<reference evidence="2 3" key="1">
    <citation type="journal article" date="2019" name="Nat. Ecol. Evol.">
        <title>Megaphylogeny resolves global patterns of mushroom evolution.</title>
        <authorList>
            <person name="Varga T."/>
            <person name="Krizsan K."/>
            <person name="Foldi C."/>
            <person name="Dima B."/>
            <person name="Sanchez-Garcia M."/>
            <person name="Sanchez-Ramirez S."/>
            <person name="Szollosi G.J."/>
            <person name="Szarkandi J.G."/>
            <person name="Papp V."/>
            <person name="Albert L."/>
            <person name="Andreopoulos W."/>
            <person name="Angelini C."/>
            <person name="Antonin V."/>
            <person name="Barry K.W."/>
            <person name="Bougher N.L."/>
            <person name="Buchanan P."/>
            <person name="Buyck B."/>
            <person name="Bense V."/>
            <person name="Catcheside P."/>
            <person name="Chovatia M."/>
            <person name="Cooper J."/>
            <person name="Damon W."/>
            <person name="Desjardin D."/>
            <person name="Finy P."/>
            <person name="Geml J."/>
            <person name="Haridas S."/>
            <person name="Hughes K."/>
            <person name="Justo A."/>
            <person name="Karasinski D."/>
            <person name="Kautmanova I."/>
            <person name="Kiss B."/>
            <person name="Kocsube S."/>
            <person name="Kotiranta H."/>
            <person name="LaButti K.M."/>
            <person name="Lechner B.E."/>
            <person name="Liimatainen K."/>
            <person name="Lipzen A."/>
            <person name="Lukacs Z."/>
            <person name="Mihaltcheva S."/>
            <person name="Morgado L.N."/>
            <person name="Niskanen T."/>
            <person name="Noordeloos M.E."/>
            <person name="Ohm R.A."/>
            <person name="Ortiz-Santana B."/>
            <person name="Ovrebo C."/>
            <person name="Racz N."/>
            <person name="Riley R."/>
            <person name="Savchenko A."/>
            <person name="Shiryaev A."/>
            <person name="Soop K."/>
            <person name="Spirin V."/>
            <person name="Szebenyi C."/>
            <person name="Tomsovsky M."/>
            <person name="Tulloss R.E."/>
            <person name="Uehling J."/>
            <person name="Grigoriev I.V."/>
            <person name="Vagvolgyi C."/>
            <person name="Papp T."/>
            <person name="Martin F.M."/>
            <person name="Miettinen O."/>
            <person name="Hibbett D.S."/>
            <person name="Nagy L.G."/>
        </authorList>
    </citation>
    <scope>NUCLEOTIDE SEQUENCE [LARGE SCALE GENOMIC DNA]</scope>
    <source>
        <strain evidence="2 3">CBS 962.96</strain>
    </source>
</reference>
<dbReference type="Proteomes" id="UP000297245">
    <property type="component" value="Unassembled WGS sequence"/>
</dbReference>
<dbReference type="EMBL" id="ML179121">
    <property type="protein sequence ID" value="THU99397.1"/>
    <property type="molecule type" value="Genomic_DNA"/>
</dbReference>
<organism evidence="2 3">
    <name type="scientific">Dendrothele bispora (strain CBS 962.96)</name>
    <dbReference type="NCBI Taxonomy" id="1314807"/>
    <lineage>
        <taxon>Eukaryota</taxon>
        <taxon>Fungi</taxon>
        <taxon>Dikarya</taxon>
        <taxon>Basidiomycota</taxon>
        <taxon>Agaricomycotina</taxon>
        <taxon>Agaricomycetes</taxon>
        <taxon>Agaricomycetidae</taxon>
        <taxon>Agaricales</taxon>
        <taxon>Agaricales incertae sedis</taxon>
        <taxon>Dendrothele</taxon>
    </lineage>
</organism>